<evidence type="ECO:0000259" key="3">
    <source>
        <dbReference type="PROSITE" id="PS50110"/>
    </source>
</evidence>
<dbReference type="Proteomes" id="UP001500842">
    <property type="component" value="Unassembled WGS sequence"/>
</dbReference>
<keyword evidence="2" id="KW-0597">Phosphoprotein</keyword>
<evidence type="ECO:0000313" key="4">
    <source>
        <dbReference type="EMBL" id="GAA1516565.1"/>
    </source>
</evidence>
<dbReference type="SUPFAM" id="SSF52172">
    <property type="entry name" value="CheY-like"/>
    <property type="match status" value="1"/>
</dbReference>
<dbReference type="InterPro" id="IPR001789">
    <property type="entry name" value="Sig_transdc_resp-reg_receiver"/>
</dbReference>
<dbReference type="SMART" id="SM00448">
    <property type="entry name" value="REC"/>
    <property type="match status" value="1"/>
</dbReference>
<evidence type="ECO:0000256" key="2">
    <source>
        <dbReference type="PROSITE-ProRule" id="PRU00169"/>
    </source>
</evidence>
<feature type="domain" description="Response regulatory" evidence="3">
    <location>
        <begin position="12"/>
        <end position="132"/>
    </location>
</feature>
<dbReference type="EMBL" id="BAAAOR010000015">
    <property type="protein sequence ID" value="GAA1516565.1"/>
    <property type="molecule type" value="Genomic_DNA"/>
</dbReference>
<protein>
    <submittedName>
        <fullName evidence="4">Transcriptional regulator UhpA</fullName>
    </submittedName>
</protein>
<dbReference type="InterPro" id="IPR036388">
    <property type="entry name" value="WH-like_DNA-bd_sf"/>
</dbReference>
<evidence type="ECO:0000313" key="5">
    <source>
        <dbReference type="Proteomes" id="UP001500842"/>
    </source>
</evidence>
<dbReference type="Pfam" id="PF00072">
    <property type="entry name" value="Response_reg"/>
    <property type="match status" value="1"/>
</dbReference>
<dbReference type="InterPro" id="IPR011006">
    <property type="entry name" value="CheY-like_superfamily"/>
</dbReference>
<organism evidence="4 5">
    <name type="scientific">Nocardioides humi</name>
    <dbReference type="NCBI Taxonomy" id="449461"/>
    <lineage>
        <taxon>Bacteria</taxon>
        <taxon>Bacillati</taxon>
        <taxon>Actinomycetota</taxon>
        <taxon>Actinomycetes</taxon>
        <taxon>Propionibacteriales</taxon>
        <taxon>Nocardioidaceae</taxon>
        <taxon>Nocardioides</taxon>
    </lineage>
</organism>
<name>A0ABN2AFQ7_9ACTN</name>
<evidence type="ECO:0000256" key="1">
    <source>
        <dbReference type="ARBA" id="ARBA00023125"/>
    </source>
</evidence>
<dbReference type="Gene3D" id="1.10.10.10">
    <property type="entry name" value="Winged helix-like DNA-binding domain superfamily/Winged helix DNA-binding domain"/>
    <property type="match status" value="1"/>
</dbReference>
<keyword evidence="1" id="KW-0238">DNA-binding</keyword>
<dbReference type="SUPFAM" id="SSF46894">
    <property type="entry name" value="C-terminal effector domain of the bipartite response regulators"/>
    <property type="match status" value="1"/>
</dbReference>
<dbReference type="SMART" id="SM00421">
    <property type="entry name" value="HTH_LUXR"/>
    <property type="match status" value="1"/>
</dbReference>
<dbReference type="PROSITE" id="PS50110">
    <property type="entry name" value="RESPONSE_REGULATORY"/>
    <property type="match status" value="1"/>
</dbReference>
<gene>
    <name evidence="4" type="primary">uhpA</name>
    <name evidence="4" type="ORF">GCM10009788_20980</name>
</gene>
<proteinExistence type="predicted"/>
<dbReference type="InterPro" id="IPR039420">
    <property type="entry name" value="WalR-like"/>
</dbReference>
<dbReference type="Gene3D" id="3.40.50.2300">
    <property type="match status" value="1"/>
</dbReference>
<reference evidence="4 5" key="1">
    <citation type="journal article" date="2019" name="Int. J. Syst. Evol. Microbiol.">
        <title>The Global Catalogue of Microorganisms (GCM) 10K type strain sequencing project: providing services to taxonomists for standard genome sequencing and annotation.</title>
        <authorList>
            <consortium name="The Broad Institute Genomics Platform"/>
            <consortium name="The Broad Institute Genome Sequencing Center for Infectious Disease"/>
            <person name="Wu L."/>
            <person name="Ma J."/>
        </authorList>
    </citation>
    <scope>NUCLEOTIDE SEQUENCE [LARGE SCALE GENOMIC DNA]</scope>
    <source>
        <strain evidence="4 5">JCM 14942</strain>
    </source>
</reference>
<comment type="caution">
    <text evidence="4">The sequence shown here is derived from an EMBL/GenBank/DDBJ whole genome shotgun (WGS) entry which is preliminary data.</text>
</comment>
<dbReference type="PANTHER" id="PTHR43214">
    <property type="entry name" value="TWO-COMPONENT RESPONSE REGULATOR"/>
    <property type="match status" value="1"/>
</dbReference>
<dbReference type="InterPro" id="IPR016032">
    <property type="entry name" value="Sig_transdc_resp-reg_C-effctor"/>
</dbReference>
<feature type="modified residue" description="4-aspartylphosphate" evidence="2">
    <location>
        <position position="67"/>
    </location>
</feature>
<sequence>MGAGESSETVWQVALVEDHLLQRRRTEEILGRESGLIVVASCATLPEFLAWVQRAPRSARPHLLVLDLSVDRGPSVDPDVVGRLVDAGLRVLVLSALASPGLVRSVIKAGVAGIVGKRDSEQDVIDAVWTVLRQGEWMTPDLAAIIAADAERPQLSDQEERALVLYASGLTLGAVAEALGVKPDTAKTYIARVKSKYAVAGRPVRSKVDLSRIAIDDGYVDRG</sequence>
<accession>A0ABN2AFQ7</accession>
<dbReference type="InterPro" id="IPR000792">
    <property type="entry name" value="Tscrpt_reg_LuxR_C"/>
</dbReference>
<keyword evidence="5" id="KW-1185">Reference proteome</keyword>